<sequence>MMTNLYDYGIRFNGRHSSEFGLDVLDKQISFPGKDKVLKSIPHSNYVYDFSEVYGTQNYTERTFTVTFEILNRSLWTKDSMYIQWTKVLDWLMKPSKKIPLYDDIMKDYYYLGEVQAKPDMDELKYRGKLTVVFQCYPFRIHELQEGNDIWDTFNFELDMAQLVKYDVKGSKSISLFNVGMSNLAPVVVASSQMEIRYNGKFYKVLSGENKIAGFYLLPGINELEVIGNGTIEFKFYKEVI</sequence>
<dbReference type="STRING" id="1234679.BN424_2130"/>
<accession>K8ESK8</accession>
<dbReference type="OrthoDB" id="1907105at2"/>
<evidence type="ECO:0000313" key="1">
    <source>
        <dbReference type="EMBL" id="CCO11571.2"/>
    </source>
</evidence>
<dbReference type="RefSeq" id="WP_015076720.1">
    <property type="nucleotide sequence ID" value="NC_019425.2"/>
</dbReference>
<proteinExistence type="predicted"/>
<gene>
    <name evidence="1" type="ORF">BN424_2130</name>
</gene>
<dbReference type="EMBL" id="HE999757">
    <property type="protein sequence ID" value="CCO11571.2"/>
    <property type="molecule type" value="Genomic_DNA"/>
</dbReference>
<dbReference type="HOGENOM" id="CLU_095671_0_0_9"/>
<dbReference type="Proteomes" id="UP000000212">
    <property type="component" value="Chromosome"/>
</dbReference>
<reference evidence="2" key="1">
    <citation type="journal article" date="2013" name="Genome Announc.">
        <title>Complete Chromosome Sequence of Carnobacterium maltaromaticum LMA 28.</title>
        <authorList>
            <person name="Cailliez-Grimal C."/>
            <person name="Chaillou S."/>
            <person name="Anba-Mondoloni J."/>
            <person name="Loux V."/>
            <person name="Afzal M.I."/>
            <person name="Rahman A."/>
            <person name="Kergourlay G."/>
            <person name="Champomier-Verges M.C."/>
            <person name="Zagorec M."/>
            <person name="Dalgaard P."/>
            <person name="Leisner J.J."/>
            <person name="Prevost H."/>
            <person name="Revol-Junelles A.M."/>
            <person name="Borges F."/>
        </authorList>
    </citation>
    <scope>NUCLEOTIDE SEQUENCE</scope>
    <source>
        <strain evidence="2">LMA28</strain>
    </source>
</reference>
<keyword evidence="2" id="KW-1185">Reference proteome</keyword>
<dbReference type="Gene3D" id="2.40.30.200">
    <property type="match status" value="1"/>
</dbReference>
<organism evidence="1 2">
    <name type="scientific">Carnobacterium maltaromaticum LMA28</name>
    <dbReference type="NCBI Taxonomy" id="1234679"/>
    <lineage>
        <taxon>Bacteria</taxon>
        <taxon>Bacillati</taxon>
        <taxon>Bacillota</taxon>
        <taxon>Bacilli</taxon>
        <taxon>Lactobacillales</taxon>
        <taxon>Carnobacteriaceae</taxon>
        <taxon>Carnobacterium</taxon>
    </lineage>
</organism>
<dbReference type="eggNOG" id="COG4722">
    <property type="taxonomic scope" value="Bacteria"/>
</dbReference>
<dbReference type="KEGG" id="cml:BN424_2130"/>
<name>K8ESK8_CARML</name>
<dbReference type="AlphaFoldDB" id="K8ESK8"/>
<evidence type="ECO:0000313" key="2">
    <source>
        <dbReference type="Proteomes" id="UP000000212"/>
    </source>
</evidence>
<protein>
    <submittedName>
        <fullName evidence="1">Lj928 prophage protein</fullName>
    </submittedName>
</protein>